<evidence type="ECO:0000313" key="3">
    <source>
        <dbReference type="Proteomes" id="UP001466893"/>
    </source>
</evidence>
<dbReference type="Gene3D" id="3.40.630.30">
    <property type="match status" value="1"/>
</dbReference>
<dbReference type="PROSITE" id="PS51186">
    <property type="entry name" value="GNAT"/>
    <property type="match status" value="1"/>
</dbReference>
<dbReference type="EMBL" id="CP151800">
    <property type="protein sequence ID" value="WZV98028.1"/>
    <property type="molecule type" value="Genomic_DNA"/>
</dbReference>
<evidence type="ECO:0000259" key="1">
    <source>
        <dbReference type="PROSITE" id="PS51186"/>
    </source>
</evidence>
<name>A0ABZ3B956_9ENTR</name>
<reference evidence="2 3" key="1">
    <citation type="submission" date="2024-04" db="EMBL/GenBank/DDBJ databases">
        <title>Kosakonia calanthae sp. nov., a halophilic bacterium isolated from leaves of Calanthe tiplacata.</title>
        <authorList>
            <person name="Wu P."/>
        </authorList>
    </citation>
    <scope>NUCLEOTIDE SEQUENCE [LARGE SCALE GENOMIC DNA]</scope>
    <source>
        <strain evidence="2 3">BYX6</strain>
    </source>
</reference>
<protein>
    <submittedName>
        <fullName evidence="2">GNAT family N-acetyltransferase</fullName>
    </submittedName>
</protein>
<organism evidence="2 3">
    <name type="scientific">Kosakonia calanthes</name>
    <dbReference type="NCBI Taxonomy" id="3139408"/>
    <lineage>
        <taxon>Bacteria</taxon>
        <taxon>Pseudomonadati</taxon>
        <taxon>Pseudomonadota</taxon>
        <taxon>Gammaproteobacteria</taxon>
        <taxon>Enterobacterales</taxon>
        <taxon>Enterobacteriaceae</taxon>
        <taxon>Kosakonia</taxon>
    </lineage>
</organism>
<dbReference type="Proteomes" id="UP001466893">
    <property type="component" value="Chromosome"/>
</dbReference>
<accession>A0ABZ3B956</accession>
<gene>
    <name evidence="2" type="ORF">AAEY27_20695</name>
</gene>
<keyword evidence="3" id="KW-1185">Reference proteome</keyword>
<dbReference type="SUPFAM" id="SSF55729">
    <property type="entry name" value="Acyl-CoA N-acyltransferases (Nat)"/>
    <property type="match status" value="1"/>
</dbReference>
<dbReference type="Pfam" id="PF00583">
    <property type="entry name" value="Acetyltransf_1"/>
    <property type="match status" value="1"/>
</dbReference>
<evidence type="ECO:0000313" key="2">
    <source>
        <dbReference type="EMBL" id="WZV98028.1"/>
    </source>
</evidence>
<feature type="domain" description="N-acetyltransferase" evidence="1">
    <location>
        <begin position="2"/>
        <end position="169"/>
    </location>
</feature>
<proteinExistence type="predicted"/>
<dbReference type="InterPro" id="IPR016181">
    <property type="entry name" value="Acyl_CoA_acyltransferase"/>
</dbReference>
<dbReference type="RefSeq" id="WP_342322658.1">
    <property type="nucleotide sequence ID" value="NZ_CP151800.1"/>
</dbReference>
<dbReference type="InterPro" id="IPR000182">
    <property type="entry name" value="GNAT_dom"/>
</dbReference>
<sequence length="169" mass="18967">MVTVRKANTDDAALLSEMGYASYTHHFAPLWREKSELAAFLQQEYSLPVLQKSLQSEASSWFIALAPAPVGFAKVSWHCAVEDNGPAGTLLHKLYFLPGETGKGYGEQVFAQMVRLAKKRGETFFWLEVLDANPQARRFYTRQGLAHIKDVVFSTPSQQSTLHILGRHI</sequence>